<accession>A0A345Y2Y1</accession>
<name>A0A345Y2Y1_9NEIS</name>
<dbReference type="Proteomes" id="UP000254537">
    <property type="component" value="Chromosome"/>
</dbReference>
<dbReference type="RefSeq" id="WP_115432165.1">
    <property type="nucleotide sequence ID" value="NZ_CP031337.1"/>
</dbReference>
<evidence type="ECO:0000259" key="1">
    <source>
        <dbReference type="Pfam" id="PF07238"/>
    </source>
</evidence>
<dbReference type="GO" id="GO:0035438">
    <property type="term" value="F:cyclic-di-GMP binding"/>
    <property type="evidence" value="ECO:0007669"/>
    <property type="project" value="InterPro"/>
</dbReference>
<organism evidence="2 3">
    <name type="scientific">Crenobacter cavernae</name>
    <dbReference type="NCBI Taxonomy" id="2290923"/>
    <lineage>
        <taxon>Bacteria</taxon>
        <taxon>Pseudomonadati</taxon>
        <taxon>Pseudomonadota</taxon>
        <taxon>Betaproteobacteria</taxon>
        <taxon>Neisseriales</taxon>
        <taxon>Neisseriaceae</taxon>
        <taxon>Crenobacter</taxon>
    </lineage>
</organism>
<sequence length="129" mass="14029">MENSNLRPEDGEAVVSTPRPGVMSLHIKERSALYAAYMPFLKNGGVFIPTGRDYQLGDEVFLLLTLMDRPDKIAVQGKVAWITPAGANNNRTQGVGVEFGEGDAGQQARKTIEELLSGVLKSSRPTHTM</sequence>
<gene>
    <name evidence="2" type="ORF">DWG20_01905</name>
</gene>
<proteinExistence type="predicted"/>
<dbReference type="Pfam" id="PF07238">
    <property type="entry name" value="PilZ"/>
    <property type="match status" value="1"/>
</dbReference>
<dbReference type="KEGG" id="ccah:DWG20_01905"/>
<dbReference type="EMBL" id="CP031337">
    <property type="protein sequence ID" value="AXK38283.1"/>
    <property type="molecule type" value="Genomic_DNA"/>
</dbReference>
<dbReference type="OrthoDB" id="5296245at2"/>
<dbReference type="Gene3D" id="2.40.10.220">
    <property type="entry name" value="predicted glycosyltransferase like domains"/>
    <property type="match status" value="1"/>
</dbReference>
<dbReference type="InterPro" id="IPR009875">
    <property type="entry name" value="PilZ_domain"/>
</dbReference>
<evidence type="ECO:0000313" key="3">
    <source>
        <dbReference type="Proteomes" id="UP000254537"/>
    </source>
</evidence>
<protein>
    <submittedName>
        <fullName evidence="2">Pilus assembly protein PilZ</fullName>
    </submittedName>
</protein>
<feature type="domain" description="PilZ" evidence="1">
    <location>
        <begin position="27"/>
        <end position="116"/>
    </location>
</feature>
<dbReference type="AlphaFoldDB" id="A0A345Y2Y1"/>
<reference evidence="2 3" key="1">
    <citation type="submission" date="2018-07" db="EMBL/GenBank/DDBJ databases">
        <title>Crenobacter cavernae sp. nov., isolated from a karst cave.</title>
        <authorList>
            <person name="Zhu H."/>
        </authorList>
    </citation>
    <scope>NUCLEOTIDE SEQUENCE [LARGE SCALE GENOMIC DNA]</scope>
    <source>
        <strain evidence="2 3">K1W11S-77</strain>
    </source>
</reference>
<evidence type="ECO:0000313" key="2">
    <source>
        <dbReference type="EMBL" id="AXK38283.1"/>
    </source>
</evidence>